<feature type="transmembrane region" description="Helical" evidence="1">
    <location>
        <begin position="52"/>
        <end position="71"/>
    </location>
</feature>
<dbReference type="Gene3D" id="3.40.630.30">
    <property type="match status" value="1"/>
</dbReference>
<evidence type="ECO:0000313" key="3">
    <source>
        <dbReference type="EMBL" id="TQL47168.1"/>
    </source>
</evidence>
<organism evidence="3 4">
    <name type="scientific">Homoserinimonas aerilata</name>
    <dbReference type="NCBI Taxonomy" id="1162970"/>
    <lineage>
        <taxon>Bacteria</taxon>
        <taxon>Bacillati</taxon>
        <taxon>Actinomycetota</taxon>
        <taxon>Actinomycetes</taxon>
        <taxon>Micrococcales</taxon>
        <taxon>Microbacteriaceae</taxon>
        <taxon>Homoserinimonas</taxon>
    </lineage>
</organism>
<keyword evidence="1" id="KW-1133">Transmembrane helix</keyword>
<dbReference type="GO" id="GO:0016747">
    <property type="term" value="F:acyltransferase activity, transferring groups other than amino-acyl groups"/>
    <property type="evidence" value="ECO:0007669"/>
    <property type="project" value="InterPro"/>
</dbReference>
<accession>A0A542YGE1</accession>
<dbReference type="EMBL" id="VFOM01000001">
    <property type="protein sequence ID" value="TQL47168.1"/>
    <property type="molecule type" value="Genomic_DNA"/>
</dbReference>
<dbReference type="InterPro" id="IPR000182">
    <property type="entry name" value="GNAT_dom"/>
</dbReference>
<gene>
    <name evidence="3" type="ORF">FB562_0216</name>
</gene>
<name>A0A542YGE1_9MICO</name>
<dbReference type="Pfam" id="PF00583">
    <property type="entry name" value="Acetyltransf_1"/>
    <property type="match status" value="1"/>
</dbReference>
<reference evidence="3 4" key="1">
    <citation type="submission" date="2019-06" db="EMBL/GenBank/DDBJ databases">
        <title>Sequencing the genomes of 1000 actinobacteria strains.</title>
        <authorList>
            <person name="Klenk H.-P."/>
        </authorList>
    </citation>
    <scope>NUCLEOTIDE SEQUENCE [LARGE SCALE GENOMIC DNA]</scope>
    <source>
        <strain evidence="3 4">DSM 26477</strain>
    </source>
</reference>
<proteinExistence type="predicted"/>
<protein>
    <submittedName>
        <fullName evidence="3">Acetyltransferase (GNAT) family protein</fullName>
    </submittedName>
</protein>
<feature type="transmembrane region" description="Helical" evidence="1">
    <location>
        <begin position="29"/>
        <end position="46"/>
    </location>
</feature>
<keyword evidence="3" id="KW-0808">Transferase</keyword>
<keyword evidence="1" id="KW-0472">Membrane</keyword>
<dbReference type="Proteomes" id="UP000317998">
    <property type="component" value="Unassembled WGS sequence"/>
</dbReference>
<evidence type="ECO:0000256" key="1">
    <source>
        <dbReference type="SAM" id="Phobius"/>
    </source>
</evidence>
<feature type="domain" description="N-acetyltransferase" evidence="2">
    <location>
        <begin position="210"/>
        <end position="375"/>
    </location>
</feature>
<keyword evidence="1" id="KW-0812">Transmembrane</keyword>
<dbReference type="PROSITE" id="PS51186">
    <property type="entry name" value="GNAT"/>
    <property type="match status" value="1"/>
</dbReference>
<evidence type="ECO:0000313" key="4">
    <source>
        <dbReference type="Proteomes" id="UP000317998"/>
    </source>
</evidence>
<sequence length="382" mass="42815">MIPRSGADGWAQRFSKLPTVKRRAIRKDHTIIVLSLLLFGAGLIAINVVWPAIFGVAIALAGVVGALMVLYEVRLTKRIAQAEFIRDLQTGFASDPNISEIWRRVLLGEEITHEHRPLVSSFLTFFETLHLLLRRGALELKLVDELFRNRFFLAVGNPGILDTALLKHAASFTNIHRLIHDWHAYWIENGVPVHAGYYSYIRALTEAKGYEVVRLQTEDLPALLELQQQVLDGLGTKPWLRRNSEEMLAECLTGQVSLGARRDGRLVAAAILYDGGTSEENIRKYFTDDEDELGRAINLKLVLVAPGEVRSGLGRTLVELLEAEAAALGKREILCTIHPKNSPSLSLFGKLGHLRLRTVNTAYGRRHVFGRTLAAPNQHWFR</sequence>
<dbReference type="AlphaFoldDB" id="A0A542YGE1"/>
<comment type="caution">
    <text evidence="3">The sequence shown here is derived from an EMBL/GenBank/DDBJ whole genome shotgun (WGS) entry which is preliminary data.</text>
</comment>
<evidence type="ECO:0000259" key="2">
    <source>
        <dbReference type="PROSITE" id="PS51186"/>
    </source>
</evidence>
<keyword evidence="4" id="KW-1185">Reference proteome</keyword>
<dbReference type="SUPFAM" id="SSF55729">
    <property type="entry name" value="Acyl-CoA N-acyltransferases (Nat)"/>
    <property type="match status" value="1"/>
</dbReference>
<dbReference type="InterPro" id="IPR016181">
    <property type="entry name" value="Acyl_CoA_acyltransferase"/>
</dbReference>